<dbReference type="SUPFAM" id="SSF50715">
    <property type="entry name" value="Ribosomal protein L25-like"/>
    <property type="match status" value="1"/>
</dbReference>
<dbReference type="FunFam" id="2.40.240.10:FF:000015">
    <property type="entry name" value="Glutaminyl-tRNA synthetase"/>
    <property type="match status" value="1"/>
</dbReference>
<evidence type="ECO:0000259" key="2">
    <source>
        <dbReference type="Pfam" id="PF20974"/>
    </source>
</evidence>
<proteinExistence type="predicted"/>
<dbReference type="PANTHER" id="PTHR43097">
    <property type="entry name" value="GLUTAMINE-TRNA LIGASE"/>
    <property type="match status" value="1"/>
</dbReference>
<dbReference type="EMBL" id="JADCTT010000024">
    <property type="protein sequence ID" value="KAF9742074.1"/>
    <property type="molecule type" value="Genomic_DNA"/>
</dbReference>
<evidence type="ECO:0000256" key="1">
    <source>
        <dbReference type="ARBA" id="ARBA00022917"/>
    </source>
</evidence>
<evidence type="ECO:0000313" key="3">
    <source>
        <dbReference type="EMBL" id="KAF9742074.1"/>
    </source>
</evidence>
<gene>
    <name evidence="3" type="ORF">IM811_009708</name>
</gene>
<dbReference type="GO" id="GO:0006425">
    <property type="term" value="P:glutaminyl-tRNA aminoacylation"/>
    <property type="evidence" value="ECO:0007669"/>
    <property type="project" value="TreeGrafter"/>
</dbReference>
<sequence length="206" mass="22919">MILKGKVKRPTATREEIAFGILDTWDCFIVPWMGNIFRASVCKAKDHGLTMVTGILDPEGQPFDPVAHIDLSKCNIRIDAQMTMDVNPKAYISWVPETSLKVEARIYRSLFKSNDPSAAEGGFLNDINPDSEIIYHNALLESGFNEVKQRAPWPAVLGDSVEVSGSESIRFQAIRVGYFAVDIDSTDEKIILNRIVSLKEDSGKNT</sequence>
<dbReference type="InterPro" id="IPR020056">
    <property type="entry name" value="Rbsml_bL25/Gln-tRNA_synth_N"/>
</dbReference>
<dbReference type="Proteomes" id="UP000616885">
    <property type="component" value="Unassembled WGS sequence"/>
</dbReference>
<reference evidence="3" key="1">
    <citation type="submission" date="2020-10" db="EMBL/GenBank/DDBJ databases">
        <title>High-Quality Genome Resource of Clonostachys rosea strain S41 by Oxford Nanopore Long-Read Sequencing.</title>
        <authorList>
            <person name="Wang H."/>
        </authorList>
    </citation>
    <scope>NUCLEOTIDE SEQUENCE</scope>
    <source>
        <strain evidence="3">S41</strain>
    </source>
</reference>
<organism evidence="3 4">
    <name type="scientific">Bionectria ochroleuca</name>
    <name type="common">Gliocladium roseum</name>
    <dbReference type="NCBI Taxonomy" id="29856"/>
    <lineage>
        <taxon>Eukaryota</taxon>
        <taxon>Fungi</taxon>
        <taxon>Dikarya</taxon>
        <taxon>Ascomycota</taxon>
        <taxon>Pezizomycotina</taxon>
        <taxon>Sordariomycetes</taxon>
        <taxon>Hypocreomycetidae</taxon>
        <taxon>Hypocreales</taxon>
        <taxon>Bionectriaceae</taxon>
        <taxon>Clonostachys</taxon>
    </lineage>
</organism>
<dbReference type="Gene3D" id="2.40.240.10">
    <property type="entry name" value="Ribosomal Protein L25, Chain P"/>
    <property type="match status" value="1"/>
</dbReference>
<evidence type="ECO:0000313" key="4">
    <source>
        <dbReference type="Proteomes" id="UP000616885"/>
    </source>
</evidence>
<feature type="domain" description="tRNA synthetases class I (E and Q) anti-codon binding" evidence="2">
    <location>
        <begin position="92"/>
        <end position="149"/>
    </location>
</feature>
<keyword evidence="1" id="KW-0648">Protein biosynthesis</keyword>
<dbReference type="PANTHER" id="PTHR43097:SF4">
    <property type="entry name" value="GLUTAMINE--TRNA LIGASE"/>
    <property type="match status" value="1"/>
</dbReference>
<comment type="caution">
    <text evidence="3">The sequence shown here is derived from an EMBL/GenBank/DDBJ whole genome shotgun (WGS) entry which is preliminary data.</text>
</comment>
<dbReference type="InterPro" id="IPR049437">
    <property type="entry name" value="tRNA-synt_1c_C2"/>
</dbReference>
<dbReference type="GO" id="GO:0004819">
    <property type="term" value="F:glutamine-tRNA ligase activity"/>
    <property type="evidence" value="ECO:0007669"/>
    <property type="project" value="TreeGrafter"/>
</dbReference>
<dbReference type="AlphaFoldDB" id="A0A8H7K5B1"/>
<dbReference type="InterPro" id="IPR050132">
    <property type="entry name" value="Gln/Glu-tRNA_Ligase"/>
</dbReference>
<protein>
    <recommendedName>
        <fullName evidence="2">tRNA synthetases class I (E and Q) anti-codon binding domain-containing protein</fullName>
    </recommendedName>
</protein>
<accession>A0A8H7K5B1</accession>
<dbReference type="Pfam" id="PF20974">
    <property type="entry name" value="tRNA-synt_1c_C2"/>
    <property type="match status" value="1"/>
</dbReference>
<dbReference type="GO" id="GO:0005829">
    <property type="term" value="C:cytosol"/>
    <property type="evidence" value="ECO:0007669"/>
    <property type="project" value="TreeGrafter"/>
</dbReference>
<name>A0A8H7K5B1_BIOOC</name>
<dbReference type="InterPro" id="IPR011035">
    <property type="entry name" value="Ribosomal_bL25/Gln-tRNA_synth"/>
</dbReference>